<evidence type="ECO:0000256" key="1">
    <source>
        <dbReference type="ARBA" id="ARBA00022722"/>
    </source>
</evidence>
<evidence type="ECO:0000256" key="9">
    <source>
        <dbReference type="ARBA" id="ARBA00023172"/>
    </source>
</evidence>
<keyword evidence="4" id="KW-0378">Hydrolase</keyword>
<evidence type="ECO:0000313" key="15">
    <source>
        <dbReference type="EMBL" id="KAE9090848.1"/>
    </source>
</evidence>
<dbReference type="Proteomes" id="UP000433483">
    <property type="component" value="Unassembled WGS sequence"/>
</dbReference>
<dbReference type="EMBL" id="QXGF01002679">
    <property type="protein sequence ID" value="KAE8923793.1"/>
    <property type="molecule type" value="Genomic_DNA"/>
</dbReference>
<dbReference type="Proteomes" id="UP000429523">
    <property type="component" value="Unassembled WGS sequence"/>
</dbReference>
<reference evidence="17 18" key="1">
    <citation type="submission" date="2018-08" db="EMBL/GenBank/DDBJ databases">
        <title>Genomic investigation of the strawberry pathogen Phytophthora fragariae indicates pathogenicity is determined by transcriptional variation in three key races.</title>
        <authorList>
            <person name="Adams T.M."/>
            <person name="Armitage A.D."/>
            <person name="Sobczyk M.K."/>
            <person name="Bates H.J."/>
            <person name="Dunwell J.M."/>
            <person name="Nellist C.F."/>
            <person name="Harrison R.J."/>
        </authorList>
    </citation>
    <scope>NUCLEOTIDE SEQUENCE [LARGE SCALE GENOMIC DNA]</scope>
    <source>
        <strain evidence="16 18">NOV-27</strain>
        <strain evidence="15 19">NOV-5</strain>
        <strain evidence="14 17">NOV-9</strain>
    </source>
</reference>
<keyword evidence="1" id="KW-0540">Nuclease</keyword>
<accession>A0A6A3DTU5</accession>
<dbReference type="Pfam" id="PF07727">
    <property type="entry name" value="RVT_2"/>
    <property type="match status" value="1"/>
</dbReference>
<feature type="domain" description="Retroviral polymerase SH3-like" evidence="13">
    <location>
        <begin position="62"/>
        <end position="116"/>
    </location>
</feature>
<keyword evidence="3" id="KW-0255">Endonuclease</keyword>
<dbReference type="PANTHER" id="PTHR42648:SF11">
    <property type="entry name" value="TRANSPOSON TY4-P GAG-POL POLYPROTEIN"/>
    <property type="match status" value="1"/>
</dbReference>
<evidence type="ECO:0000256" key="8">
    <source>
        <dbReference type="ARBA" id="ARBA00022932"/>
    </source>
</evidence>
<dbReference type="GO" id="GO:0003887">
    <property type="term" value="F:DNA-directed DNA polymerase activity"/>
    <property type="evidence" value="ECO:0007669"/>
    <property type="project" value="UniProtKB-KW"/>
</dbReference>
<evidence type="ECO:0000256" key="6">
    <source>
        <dbReference type="ARBA" id="ARBA00022908"/>
    </source>
</evidence>
<proteinExistence type="predicted"/>
<dbReference type="AlphaFoldDB" id="A0A6A3DTU5"/>
<dbReference type="EMBL" id="QXGB01002820">
    <property type="protein sequence ID" value="KAE9174767.1"/>
    <property type="molecule type" value="Genomic_DNA"/>
</dbReference>
<gene>
    <name evidence="16" type="ORF">PF005_g25707</name>
    <name evidence="15" type="ORF">PF006_g25058</name>
    <name evidence="14" type="ORF">PF009_g25960</name>
</gene>
<dbReference type="GO" id="GO:0046872">
    <property type="term" value="F:metal ion binding"/>
    <property type="evidence" value="ECO:0007669"/>
    <property type="project" value="UniProtKB-KW"/>
</dbReference>
<keyword evidence="7" id="KW-0695">RNA-directed DNA polymerase</keyword>
<keyword evidence="8" id="KW-0548">Nucleotidyltransferase</keyword>
<evidence type="ECO:0000259" key="12">
    <source>
        <dbReference type="Pfam" id="PF07727"/>
    </source>
</evidence>
<organism evidence="14 17">
    <name type="scientific">Phytophthora fragariae</name>
    <dbReference type="NCBI Taxonomy" id="53985"/>
    <lineage>
        <taxon>Eukaryota</taxon>
        <taxon>Sar</taxon>
        <taxon>Stramenopiles</taxon>
        <taxon>Oomycota</taxon>
        <taxon>Peronosporomycetes</taxon>
        <taxon>Peronosporales</taxon>
        <taxon>Peronosporaceae</taxon>
        <taxon>Phytophthora</taxon>
    </lineage>
</organism>
<evidence type="ECO:0000256" key="7">
    <source>
        <dbReference type="ARBA" id="ARBA00022918"/>
    </source>
</evidence>
<evidence type="ECO:0000256" key="11">
    <source>
        <dbReference type="SAM" id="MobiDB-lite"/>
    </source>
</evidence>
<evidence type="ECO:0000313" key="18">
    <source>
        <dbReference type="Proteomes" id="UP000433483"/>
    </source>
</evidence>
<comment type="caution">
    <text evidence="14">The sequence shown here is derived from an EMBL/GenBank/DDBJ whole genome shotgun (WGS) entry which is preliminary data.</text>
</comment>
<dbReference type="InterPro" id="IPR013103">
    <property type="entry name" value="RVT_2"/>
</dbReference>
<evidence type="ECO:0000256" key="3">
    <source>
        <dbReference type="ARBA" id="ARBA00022759"/>
    </source>
</evidence>
<dbReference type="PANTHER" id="PTHR42648">
    <property type="entry name" value="TRANSPOSASE, PUTATIVE-RELATED"/>
    <property type="match status" value="1"/>
</dbReference>
<dbReference type="Proteomes" id="UP000440732">
    <property type="component" value="Unassembled WGS sequence"/>
</dbReference>
<evidence type="ECO:0000313" key="19">
    <source>
        <dbReference type="Proteomes" id="UP000440732"/>
    </source>
</evidence>
<keyword evidence="5" id="KW-0460">Magnesium</keyword>
<keyword evidence="8" id="KW-0239">DNA-directed DNA polymerase</keyword>
<keyword evidence="18" id="KW-1185">Reference proteome</keyword>
<dbReference type="GO" id="GO:0006310">
    <property type="term" value="P:DNA recombination"/>
    <property type="evidence" value="ECO:0007669"/>
    <property type="project" value="UniProtKB-KW"/>
</dbReference>
<dbReference type="EMBL" id="QXGA01002868">
    <property type="protein sequence ID" value="KAE9090848.1"/>
    <property type="molecule type" value="Genomic_DNA"/>
</dbReference>
<feature type="domain" description="Reverse transcriptase Ty1/copia-type" evidence="12">
    <location>
        <begin position="309"/>
        <end position="440"/>
    </location>
</feature>
<keyword evidence="10" id="KW-0511">Multifunctional enzyme</keyword>
<dbReference type="GO" id="GO:0003964">
    <property type="term" value="F:RNA-directed DNA polymerase activity"/>
    <property type="evidence" value="ECO:0007669"/>
    <property type="project" value="UniProtKB-KW"/>
</dbReference>
<keyword evidence="6" id="KW-0229">DNA integration</keyword>
<dbReference type="OrthoDB" id="123488at2759"/>
<keyword evidence="2" id="KW-0479">Metal-binding</keyword>
<dbReference type="GO" id="GO:0016787">
    <property type="term" value="F:hydrolase activity"/>
    <property type="evidence" value="ECO:0007669"/>
    <property type="project" value="UniProtKB-KW"/>
</dbReference>
<evidence type="ECO:0000313" key="14">
    <source>
        <dbReference type="EMBL" id="KAE8923793.1"/>
    </source>
</evidence>
<dbReference type="GO" id="GO:0004519">
    <property type="term" value="F:endonuclease activity"/>
    <property type="evidence" value="ECO:0007669"/>
    <property type="project" value="UniProtKB-KW"/>
</dbReference>
<name>A0A6A3DTU5_9STRA</name>
<evidence type="ECO:0000256" key="5">
    <source>
        <dbReference type="ARBA" id="ARBA00022842"/>
    </source>
</evidence>
<evidence type="ECO:0000259" key="13">
    <source>
        <dbReference type="Pfam" id="PF25597"/>
    </source>
</evidence>
<feature type="region of interest" description="Disordered" evidence="11">
    <location>
        <begin position="234"/>
        <end position="254"/>
    </location>
</feature>
<protein>
    <submittedName>
        <fullName evidence="14">Uncharacterized protein</fullName>
    </submittedName>
</protein>
<evidence type="ECO:0000313" key="17">
    <source>
        <dbReference type="Proteomes" id="UP000429523"/>
    </source>
</evidence>
<dbReference type="InterPro" id="IPR057670">
    <property type="entry name" value="SH3_retrovirus"/>
</dbReference>
<sequence length="449" mass="49944">MEKARSMLHYKSVPTEWWAEAVSTAVYLINRSTNTQHTSAIPHELGFKVKPTLEHLRVLGSHGYAHIDKAKRTKLEPKSFRCIFLGYAENVKGYRVFDLGASKVKVTRSVKLDEREVDGIYETLPAGTGTVIHVSEDAHDAVTPAPVERQPAVEEPMEGVENDAPDVIMASVEPEQDPAPPLQLAEERPAPTGLELARYRSPPTVFEDDRVAFHPPVHRSIRAREPVFILEDGTYAEEERKSEGSVGPPSPKRARIDEGGLIAEAVLAYAASIGDAVDIPTTHAQAMASDDAAQWCEVMDAELLSHERNGTWTLVPRGTANRTIGCRWVFAKKRDQYGRVVRYKARLVAKGFKQKYGIAFLETYSPVANMNSIRVVLSVCAAYEYRMEQLDADTAFLNSELMDRVFMEVPFGIENARDYQCQLNKAIYGLKQAASAWNKTSIEYSSGTA</sequence>
<dbReference type="GO" id="GO:0015074">
    <property type="term" value="P:DNA integration"/>
    <property type="evidence" value="ECO:0007669"/>
    <property type="project" value="UniProtKB-KW"/>
</dbReference>
<keyword evidence="9" id="KW-0233">DNA recombination</keyword>
<evidence type="ECO:0000256" key="2">
    <source>
        <dbReference type="ARBA" id="ARBA00022723"/>
    </source>
</evidence>
<dbReference type="InterPro" id="IPR039537">
    <property type="entry name" value="Retrotran_Ty1/copia-like"/>
</dbReference>
<keyword evidence="8" id="KW-0808">Transferase</keyword>
<evidence type="ECO:0000256" key="4">
    <source>
        <dbReference type="ARBA" id="ARBA00022801"/>
    </source>
</evidence>
<dbReference type="Pfam" id="PF25597">
    <property type="entry name" value="SH3_retrovirus"/>
    <property type="match status" value="1"/>
</dbReference>
<evidence type="ECO:0000256" key="10">
    <source>
        <dbReference type="ARBA" id="ARBA00023268"/>
    </source>
</evidence>
<evidence type="ECO:0000313" key="16">
    <source>
        <dbReference type="EMBL" id="KAE9174767.1"/>
    </source>
</evidence>